<gene>
    <name evidence="1" type="ORF">DFH08DRAFT_961389</name>
</gene>
<accession>A0AAD7A089</accession>
<organism evidence="1 2">
    <name type="scientific">Mycena albidolilacea</name>
    <dbReference type="NCBI Taxonomy" id="1033008"/>
    <lineage>
        <taxon>Eukaryota</taxon>
        <taxon>Fungi</taxon>
        <taxon>Dikarya</taxon>
        <taxon>Basidiomycota</taxon>
        <taxon>Agaricomycotina</taxon>
        <taxon>Agaricomycetes</taxon>
        <taxon>Agaricomycetidae</taxon>
        <taxon>Agaricales</taxon>
        <taxon>Marasmiineae</taxon>
        <taxon>Mycenaceae</taxon>
        <taxon>Mycena</taxon>
    </lineage>
</organism>
<keyword evidence="2" id="KW-1185">Reference proteome</keyword>
<comment type="caution">
    <text evidence="1">The sequence shown here is derived from an EMBL/GenBank/DDBJ whole genome shotgun (WGS) entry which is preliminary data.</text>
</comment>
<dbReference type="EMBL" id="JARIHO010000020">
    <property type="protein sequence ID" value="KAJ7346989.1"/>
    <property type="molecule type" value="Genomic_DNA"/>
</dbReference>
<name>A0AAD7A089_9AGAR</name>
<proteinExistence type="predicted"/>
<dbReference type="InterPro" id="IPR012338">
    <property type="entry name" value="Beta-lactam/transpept-like"/>
</dbReference>
<sequence>MGRLNLSPAQKNLFDRILSDAVASKSTAALPFGVTTADGPVYMRTAGTKLVGDLPSGSINEDIIFWIAALQLIECGGIGLGTLVETILPELANLVVVTDYDGTG</sequence>
<reference evidence="1" key="1">
    <citation type="submission" date="2023-03" db="EMBL/GenBank/DDBJ databases">
        <title>Massive genome expansion in bonnet fungi (Mycena s.s.) driven by repeated elements and novel gene families across ecological guilds.</title>
        <authorList>
            <consortium name="Lawrence Berkeley National Laboratory"/>
            <person name="Harder C.B."/>
            <person name="Miyauchi S."/>
            <person name="Viragh M."/>
            <person name="Kuo A."/>
            <person name="Thoen E."/>
            <person name="Andreopoulos B."/>
            <person name="Lu D."/>
            <person name="Skrede I."/>
            <person name="Drula E."/>
            <person name="Henrissat B."/>
            <person name="Morin E."/>
            <person name="Kohler A."/>
            <person name="Barry K."/>
            <person name="LaButti K."/>
            <person name="Morin E."/>
            <person name="Salamov A."/>
            <person name="Lipzen A."/>
            <person name="Mereny Z."/>
            <person name="Hegedus B."/>
            <person name="Baldrian P."/>
            <person name="Stursova M."/>
            <person name="Weitz H."/>
            <person name="Taylor A."/>
            <person name="Grigoriev I.V."/>
            <person name="Nagy L.G."/>
            <person name="Martin F."/>
            <person name="Kauserud H."/>
        </authorList>
    </citation>
    <scope>NUCLEOTIDE SEQUENCE</scope>
    <source>
        <strain evidence="1">CBHHK002</strain>
    </source>
</reference>
<protein>
    <submittedName>
        <fullName evidence="1">Uncharacterized protein</fullName>
    </submittedName>
</protein>
<evidence type="ECO:0000313" key="2">
    <source>
        <dbReference type="Proteomes" id="UP001218218"/>
    </source>
</evidence>
<dbReference type="Proteomes" id="UP001218218">
    <property type="component" value="Unassembled WGS sequence"/>
</dbReference>
<dbReference type="AlphaFoldDB" id="A0AAD7A089"/>
<evidence type="ECO:0000313" key="1">
    <source>
        <dbReference type="EMBL" id="KAJ7346989.1"/>
    </source>
</evidence>
<dbReference type="Gene3D" id="3.40.710.10">
    <property type="entry name" value="DD-peptidase/beta-lactamase superfamily"/>
    <property type="match status" value="1"/>
</dbReference>